<evidence type="ECO:0000313" key="2">
    <source>
        <dbReference type="Proteomes" id="UP000465712"/>
    </source>
</evidence>
<evidence type="ECO:0000313" key="1">
    <source>
        <dbReference type="EMBL" id="NAW67656.1"/>
    </source>
</evidence>
<dbReference type="Proteomes" id="UP000465712">
    <property type="component" value="Unassembled WGS sequence"/>
</dbReference>
<protein>
    <submittedName>
        <fullName evidence="1">Uncharacterized protein</fullName>
    </submittedName>
</protein>
<reference evidence="1 2" key="1">
    <citation type="submission" date="2017-05" db="EMBL/GenBank/DDBJ databases">
        <title>High clonality and local adaptation shapes Vibrionaceae linages within an endangered oasis.</title>
        <authorList>
            <person name="Vazquez-Rosas-Landa M."/>
        </authorList>
    </citation>
    <scope>NUCLEOTIDE SEQUENCE [LARGE SCALE GENOMIC DNA]</scope>
    <source>
        <strain evidence="1 2">P46_P4S1P180</strain>
    </source>
</reference>
<dbReference type="EMBL" id="WXWW01000297">
    <property type="protein sequence ID" value="NAW67656.1"/>
    <property type="molecule type" value="Genomic_DNA"/>
</dbReference>
<sequence>MPESIKTPAKTKFPKCEPCQSRLSFIEAYRAMRALESSLSTLKTDIKNFHLFNASQKTIEAMVNSMPYGKAQYYQCAQEVLDTRDLLTKEERKQEAKEITERHQDIAHNRRLVSSIEQYLCAPTQYISEKELPY</sequence>
<gene>
    <name evidence="1" type="ORF">CAG72_20930</name>
</gene>
<name>A0A7X4WF86_9GAMM</name>
<organism evidence="1 2">
    <name type="scientific">Photobacterium halotolerans</name>
    <dbReference type="NCBI Taxonomy" id="265726"/>
    <lineage>
        <taxon>Bacteria</taxon>
        <taxon>Pseudomonadati</taxon>
        <taxon>Pseudomonadota</taxon>
        <taxon>Gammaproteobacteria</taxon>
        <taxon>Vibrionales</taxon>
        <taxon>Vibrionaceae</taxon>
        <taxon>Photobacterium</taxon>
    </lineage>
</organism>
<comment type="caution">
    <text evidence="1">The sequence shown here is derived from an EMBL/GenBank/DDBJ whole genome shotgun (WGS) entry which is preliminary data.</text>
</comment>
<dbReference type="AlphaFoldDB" id="A0A7X4WF86"/>
<proteinExistence type="predicted"/>
<dbReference type="RefSeq" id="WP_161446856.1">
    <property type="nucleotide sequence ID" value="NZ_WXWW01000297.1"/>
</dbReference>
<accession>A0A7X4WF86</accession>